<evidence type="ECO:0000256" key="1">
    <source>
        <dbReference type="SAM" id="MobiDB-lite"/>
    </source>
</evidence>
<keyword evidence="3" id="KW-1185">Reference proteome</keyword>
<dbReference type="Proteomes" id="UP000747399">
    <property type="component" value="Unassembled WGS sequence"/>
</dbReference>
<accession>A0A8J4F0Y2</accession>
<feature type="region of interest" description="Disordered" evidence="1">
    <location>
        <begin position="27"/>
        <end position="109"/>
    </location>
</feature>
<evidence type="ECO:0000313" key="3">
    <source>
        <dbReference type="Proteomes" id="UP000747399"/>
    </source>
</evidence>
<organism evidence="2 3">
    <name type="scientific">Volvox africanus</name>
    <dbReference type="NCBI Taxonomy" id="51714"/>
    <lineage>
        <taxon>Eukaryota</taxon>
        <taxon>Viridiplantae</taxon>
        <taxon>Chlorophyta</taxon>
        <taxon>core chlorophytes</taxon>
        <taxon>Chlorophyceae</taxon>
        <taxon>CS clade</taxon>
        <taxon>Chlamydomonadales</taxon>
        <taxon>Volvocaceae</taxon>
        <taxon>Volvox</taxon>
    </lineage>
</organism>
<gene>
    <name evidence="2" type="ORF">Vafri_10946</name>
</gene>
<comment type="caution">
    <text evidence="2">The sequence shown here is derived from an EMBL/GenBank/DDBJ whole genome shotgun (WGS) entry which is preliminary data.</text>
</comment>
<dbReference type="Pfam" id="PF10238">
    <property type="entry name" value="Eapp_C"/>
    <property type="match status" value="1"/>
</dbReference>
<evidence type="ECO:0008006" key="4">
    <source>
        <dbReference type="Google" id="ProtNLM"/>
    </source>
</evidence>
<dbReference type="EMBL" id="BNCO01000021">
    <property type="protein sequence ID" value="GIL55388.1"/>
    <property type="molecule type" value="Genomic_DNA"/>
</dbReference>
<dbReference type="InterPro" id="IPR019370">
    <property type="entry name" value="E2F-assoc_phosphoprotein"/>
</dbReference>
<proteinExistence type="predicted"/>
<dbReference type="AlphaFoldDB" id="A0A8J4F0Y2"/>
<sequence length="244" mass="25793">MSCVPPTEQPYVSQARNDTVAASTLLPLPSDHVSHGPRTVSAYTTWEGAETASVRGQRPSGPGGEGARTRTGQSATGVAAASGEEFSGDPDGDDVSAGSGGMQQEPDPLYDEAADEDDAAWAERQREGRRSDAVLSCPGCFTTLCIDCQRHEKYHHQYRAMFVMNCKVEEDEQGGGRGGGVGFNPAVGEGGDRGGGGGGGRRSKRARGSAQYRRVCCNVCGTEVGALEVEEELYHFYHIFPSNA</sequence>
<protein>
    <recommendedName>
        <fullName evidence="4">E2F-associated phosphoprotein</fullName>
    </recommendedName>
</protein>
<dbReference type="PANTHER" id="PTHR15967">
    <property type="entry name" value="E2F-ASSOCIATED PHOSPHOPROTEIN"/>
    <property type="match status" value="1"/>
</dbReference>
<reference evidence="2" key="1">
    <citation type="journal article" date="2021" name="Proc. Natl. Acad. Sci. U.S.A.">
        <title>Three genomes in the algal genus Volvox reveal the fate of a haploid sex-determining region after a transition to homothallism.</title>
        <authorList>
            <person name="Yamamoto K."/>
            <person name="Hamaji T."/>
            <person name="Kawai-Toyooka H."/>
            <person name="Matsuzaki R."/>
            <person name="Takahashi F."/>
            <person name="Nishimura Y."/>
            <person name="Kawachi M."/>
            <person name="Noguchi H."/>
            <person name="Minakuchi Y."/>
            <person name="Umen J.G."/>
            <person name="Toyoda A."/>
            <person name="Nozaki H."/>
        </authorList>
    </citation>
    <scope>NUCLEOTIDE SEQUENCE</scope>
    <source>
        <strain evidence="2">NIES-3780</strain>
    </source>
</reference>
<dbReference type="GO" id="GO:0005634">
    <property type="term" value="C:nucleus"/>
    <property type="evidence" value="ECO:0007669"/>
    <property type="project" value="TreeGrafter"/>
</dbReference>
<feature type="region of interest" description="Disordered" evidence="1">
    <location>
        <begin position="175"/>
        <end position="205"/>
    </location>
</feature>
<name>A0A8J4F0Y2_9CHLO</name>
<evidence type="ECO:0000313" key="2">
    <source>
        <dbReference type="EMBL" id="GIL55388.1"/>
    </source>
</evidence>
<dbReference type="PANTHER" id="PTHR15967:SF0">
    <property type="entry name" value="E2F-ASSOCIATED PHOSPHOPROTEIN"/>
    <property type="match status" value="1"/>
</dbReference>